<evidence type="ECO:0000256" key="8">
    <source>
        <dbReference type="SAM" id="MobiDB-lite"/>
    </source>
</evidence>
<evidence type="ECO:0000259" key="11">
    <source>
        <dbReference type="PROSITE" id="PS50240"/>
    </source>
</evidence>
<dbReference type="WBParaSite" id="maker-uti_cns_0016756-snap-gene-0.3-mRNA-1">
    <property type="protein sequence ID" value="maker-uti_cns_0016756-snap-gene-0.3-mRNA-1"/>
    <property type="gene ID" value="maker-uti_cns_0016756-snap-gene-0.3"/>
</dbReference>
<evidence type="ECO:0000256" key="3">
    <source>
        <dbReference type="ARBA" id="ARBA00022825"/>
    </source>
</evidence>
<evidence type="ECO:0000313" key="12">
    <source>
        <dbReference type="Proteomes" id="UP000095280"/>
    </source>
</evidence>
<feature type="disulfide bond" evidence="5">
    <location>
        <begin position="78"/>
        <end position="95"/>
    </location>
</feature>
<evidence type="ECO:0000313" key="13">
    <source>
        <dbReference type="WBParaSite" id="maker-uti_cns_0016756-snap-gene-0.3-mRNA-1"/>
    </source>
</evidence>
<feature type="signal peptide" evidence="9">
    <location>
        <begin position="1"/>
        <end position="17"/>
    </location>
</feature>
<reference evidence="13" key="1">
    <citation type="submission" date="2016-11" db="UniProtKB">
        <authorList>
            <consortium name="WormBaseParasite"/>
        </authorList>
    </citation>
    <scope>IDENTIFICATION</scope>
</reference>
<dbReference type="Pfam" id="PF00089">
    <property type="entry name" value="Trypsin"/>
    <property type="match status" value="1"/>
</dbReference>
<protein>
    <submittedName>
        <fullName evidence="13">Peptidase S1 domain-containing protein</fullName>
    </submittedName>
</protein>
<feature type="region of interest" description="Disordered" evidence="8">
    <location>
        <begin position="683"/>
        <end position="707"/>
    </location>
</feature>
<dbReference type="PROSITE" id="PS01180">
    <property type="entry name" value="CUB"/>
    <property type="match status" value="1"/>
</dbReference>
<dbReference type="InterPro" id="IPR000859">
    <property type="entry name" value="CUB_dom"/>
</dbReference>
<feature type="compositionally biased region" description="Acidic residues" evidence="8">
    <location>
        <begin position="465"/>
        <end position="486"/>
    </location>
</feature>
<dbReference type="GO" id="GO:0004252">
    <property type="term" value="F:serine-type endopeptidase activity"/>
    <property type="evidence" value="ECO:0007669"/>
    <property type="project" value="InterPro"/>
</dbReference>
<dbReference type="InterPro" id="IPR001254">
    <property type="entry name" value="Trypsin_dom"/>
</dbReference>
<feature type="disulfide bond" evidence="6">
    <location>
        <begin position="102"/>
        <end position="117"/>
    </location>
</feature>
<proteinExistence type="predicted"/>
<feature type="compositionally biased region" description="Low complexity" evidence="8">
    <location>
        <begin position="799"/>
        <end position="814"/>
    </location>
</feature>
<keyword evidence="12" id="KW-1185">Reference proteome</keyword>
<sequence>MLLVILSAALLASAASAQDARCGQSQLTGPTGEFVSHTDYGNSEYPNNFECTWTITTADDKALEINFEAFDLEADSSCRYDYLDVYDGPDSSSKCIDRSLRCDGKDDCGDNSDEEYCNTDCGKKAIDHHHGNGFIVGGRDARPGSWPWQVQMFVFNSHYCGGTLVNHEWVVTAAHCVENDSPSRYTLGLGSYRKTSTDSTQKNVRVDKIISHPRYNSRTIDYDIALMRLAEKVDYSENISPACLADFDFPGETLCYTTGWGSVGGTGHSGILKQAYVPIVDNAKCNQRDFYNGDITDRMICAGYDAGGHDACQGDSGGPLVCSEGDGADEKWYLFGATSWGIGCAGVKKPGVYASVPNMFEWIQETMAANSPEDRTAEDRSAEDRSAEDRSVEDRSAEDRTAEDRSAEDRTAEDRSAEDRSAEDRTAEDRSAEDRSVEDRSAEDRTAEDRSVEDRSAEDRTAEDMTAEDMTAEDMTAEDMTAEDSTAEDRTAEDRTAEDRTAEDRTAKVLKPPVLKAAEPIATSIASVVTAINTRSIVIRAHHHRRHQRVEASNTNRRNSGLPVRSSALPQPQSDYPPQIPRRLVRESSVCTLAFSAGRAAQATIRRSGASQEDSGVDRPFVRPFNTAQPTSAIQPIQQHPSRALPCWFSRPQSDSPPPVVRCNLSRVSPVGIGILTVGHTTDHMPSGASVEDASGSGTAASTTDFHHPSSYYHTSTIASRENCQPDNCQLENCQPTTGSRNTASRQLAAGTLPADNCQPTTASRQLPVDNCQPTTASRKTASRQLAAGTLPADNCQPTTASRKTASRTTASRKTASRKTGSRQLSAGRFLDWQLSAGNCRLAVVGWQFSAGSFLDWQLSAGNCRLAVVGWQFSGWQFSRLAVFRLAVVGWQLSTGSCRLAVVGWQCSGCQLSAGSFPAGSWGAPVSPGEKESKAVDEN</sequence>
<keyword evidence="1 7" id="KW-0645">Protease</keyword>
<feature type="domain" description="CUB" evidence="10">
    <location>
        <begin position="22"/>
        <end position="95"/>
    </location>
</feature>
<dbReference type="FunFam" id="2.40.10.10:FF:000003">
    <property type="entry name" value="Transmembrane serine protease 3"/>
    <property type="match status" value="1"/>
</dbReference>
<feature type="region of interest" description="Disordered" evidence="8">
    <location>
        <begin position="753"/>
        <end position="821"/>
    </location>
</feature>
<feature type="domain" description="Peptidase S1" evidence="11">
    <location>
        <begin position="135"/>
        <end position="368"/>
    </location>
</feature>
<dbReference type="AlphaFoldDB" id="A0A1I8IVB3"/>
<organism evidence="12 13">
    <name type="scientific">Macrostomum lignano</name>
    <dbReference type="NCBI Taxonomy" id="282301"/>
    <lineage>
        <taxon>Eukaryota</taxon>
        <taxon>Metazoa</taxon>
        <taxon>Spiralia</taxon>
        <taxon>Lophotrochozoa</taxon>
        <taxon>Platyhelminthes</taxon>
        <taxon>Rhabditophora</taxon>
        <taxon>Macrostomorpha</taxon>
        <taxon>Macrostomida</taxon>
        <taxon>Macrostomidae</taxon>
        <taxon>Macrostomum</taxon>
    </lineage>
</organism>
<dbReference type="Gene3D" id="2.60.120.290">
    <property type="entry name" value="Spermadhesin, CUB domain"/>
    <property type="match status" value="1"/>
</dbReference>
<dbReference type="InterPro" id="IPR001314">
    <property type="entry name" value="Peptidase_S1A"/>
</dbReference>
<dbReference type="PANTHER" id="PTHR24252:SF7">
    <property type="entry name" value="HYALIN"/>
    <property type="match status" value="1"/>
</dbReference>
<name>A0A1I8IVB3_9PLAT</name>
<dbReference type="SMART" id="SM00192">
    <property type="entry name" value="LDLa"/>
    <property type="match status" value="1"/>
</dbReference>
<dbReference type="Proteomes" id="UP000095280">
    <property type="component" value="Unplaced"/>
</dbReference>
<evidence type="ECO:0000256" key="1">
    <source>
        <dbReference type="ARBA" id="ARBA00022670"/>
    </source>
</evidence>
<evidence type="ECO:0000256" key="4">
    <source>
        <dbReference type="ARBA" id="ARBA00023157"/>
    </source>
</evidence>
<feature type="region of interest" description="Disordered" evidence="8">
    <location>
        <begin position="368"/>
        <end position="506"/>
    </location>
</feature>
<accession>A0A1I8IVB3</accession>
<dbReference type="GO" id="GO:0006508">
    <property type="term" value="P:proteolysis"/>
    <property type="evidence" value="ECO:0007669"/>
    <property type="project" value="UniProtKB-KW"/>
</dbReference>
<dbReference type="InterPro" id="IPR033116">
    <property type="entry name" value="TRYPSIN_SER"/>
</dbReference>
<dbReference type="CDD" id="cd00190">
    <property type="entry name" value="Tryp_SPc"/>
    <property type="match status" value="1"/>
</dbReference>
<dbReference type="InterPro" id="IPR009003">
    <property type="entry name" value="Peptidase_S1_PA"/>
</dbReference>
<dbReference type="InterPro" id="IPR002172">
    <property type="entry name" value="LDrepeatLR_classA_rpt"/>
</dbReference>
<feature type="compositionally biased region" description="Basic and acidic residues" evidence="8">
    <location>
        <begin position="487"/>
        <end position="506"/>
    </location>
</feature>
<dbReference type="InterPro" id="IPR018114">
    <property type="entry name" value="TRYPSIN_HIS"/>
</dbReference>
<dbReference type="PROSITE" id="PS50068">
    <property type="entry name" value="LDLRA_2"/>
    <property type="match status" value="1"/>
</dbReference>
<dbReference type="CDD" id="cd00041">
    <property type="entry name" value="CUB"/>
    <property type="match status" value="1"/>
</dbReference>
<dbReference type="Pfam" id="PF00431">
    <property type="entry name" value="CUB"/>
    <property type="match status" value="1"/>
</dbReference>
<keyword evidence="2 7" id="KW-0378">Hydrolase</keyword>
<feature type="compositionally biased region" description="Basic and acidic residues" evidence="8">
    <location>
        <begin position="372"/>
        <end position="463"/>
    </location>
</feature>
<dbReference type="SUPFAM" id="SSF50494">
    <property type="entry name" value="Trypsin-like serine proteases"/>
    <property type="match status" value="1"/>
</dbReference>
<dbReference type="SMART" id="SM00042">
    <property type="entry name" value="CUB"/>
    <property type="match status" value="1"/>
</dbReference>
<dbReference type="PRINTS" id="PR00722">
    <property type="entry name" value="CHYMOTRYPSIN"/>
</dbReference>
<dbReference type="PROSITE" id="PS50240">
    <property type="entry name" value="TRYPSIN_DOM"/>
    <property type="match status" value="1"/>
</dbReference>
<dbReference type="Gene3D" id="2.40.10.10">
    <property type="entry name" value="Trypsin-like serine proteases"/>
    <property type="match status" value="1"/>
</dbReference>
<evidence type="ECO:0000256" key="6">
    <source>
        <dbReference type="PROSITE-ProRule" id="PRU00124"/>
    </source>
</evidence>
<dbReference type="SUPFAM" id="SSF49854">
    <property type="entry name" value="Spermadhesin, CUB domain"/>
    <property type="match status" value="1"/>
</dbReference>
<dbReference type="PROSITE" id="PS00134">
    <property type="entry name" value="TRYPSIN_HIS"/>
    <property type="match status" value="1"/>
</dbReference>
<dbReference type="SUPFAM" id="SSF57424">
    <property type="entry name" value="LDL receptor-like module"/>
    <property type="match status" value="1"/>
</dbReference>
<evidence type="ECO:0000256" key="5">
    <source>
        <dbReference type="PROSITE-ProRule" id="PRU00059"/>
    </source>
</evidence>
<keyword evidence="3 7" id="KW-0720">Serine protease</keyword>
<dbReference type="InterPro" id="IPR035914">
    <property type="entry name" value="Sperma_CUB_dom_sf"/>
</dbReference>
<dbReference type="InterPro" id="IPR036055">
    <property type="entry name" value="LDL_receptor-like_sf"/>
</dbReference>
<comment type="caution">
    <text evidence="6">Lacks conserved residue(s) required for the propagation of feature annotation.</text>
</comment>
<dbReference type="SMART" id="SM00020">
    <property type="entry name" value="Tryp_SPc"/>
    <property type="match status" value="1"/>
</dbReference>
<evidence type="ECO:0000259" key="10">
    <source>
        <dbReference type="PROSITE" id="PS01180"/>
    </source>
</evidence>
<dbReference type="InterPro" id="IPR043504">
    <property type="entry name" value="Peptidase_S1_PA_chymotrypsin"/>
</dbReference>
<evidence type="ECO:0000256" key="2">
    <source>
        <dbReference type="ARBA" id="ARBA00022801"/>
    </source>
</evidence>
<keyword evidence="9" id="KW-0732">Signal</keyword>
<dbReference type="PROSITE" id="PS00135">
    <property type="entry name" value="TRYPSIN_SER"/>
    <property type="match status" value="1"/>
</dbReference>
<feature type="region of interest" description="Disordered" evidence="8">
    <location>
        <begin position="542"/>
        <end position="579"/>
    </location>
</feature>
<keyword evidence="4 6" id="KW-1015">Disulfide bond</keyword>
<evidence type="ECO:0000256" key="7">
    <source>
        <dbReference type="RuleBase" id="RU363034"/>
    </source>
</evidence>
<feature type="chain" id="PRO_5009321243" evidence="9">
    <location>
        <begin position="18"/>
        <end position="939"/>
    </location>
</feature>
<feature type="compositionally biased region" description="Polar residues" evidence="8">
    <location>
        <begin position="772"/>
        <end position="784"/>
    </location>
</feature>
<evidence type="ECO:0000256" key="9">
    <source>
        <dbReference type="SAM" id="SignalP"/>
    </source>
</evidence>
<dbReference type="PANTHER" id="PTHR24252">
    <property type="entry name" value="ACROSIN-RELATED"/>
    <property type="match status" value="1"/>
</dbReference>